<dbReference type="AlphaFoldDB" id="A0A1Y5RHP7"/>
<evidence type="ECO:0000313" key="2">
    <source>
        <dbReference type="EMBL" id="SLN17677.1"/>
    </source>
</evidence>
<accession>A0A1Y5RHP7</accession>
<evidence type="ECO:0000256" key="1">
    <source>
        <dbReference type="SAM" id="MobiDB-lite"/>
    </source>
</evidence>
<organism evidence="2 3">
    <name type="scientific">Roseisalinus antarcticus</name>
    <dbReference type="NCBI Taxonomy" id="254357"/>
    <lineage>
        <taxon>Bacteria</taxon>
        <taxon>Pseudomonadati</taxon>
        <taxon>Pseudomonadota</taxon>
        <taxon>Alphaproteobacteria</taxon>
        <taxon>Rhodobacterales</taxon>
        <taxon>Roseobacteraceae</taxon>
        <taxon>Roseisalinus</taxon>
    </lineage>
</organism>
<evidence type="ECO:0000313" key="3">
    <source>
        <dbReference type="Proteomes" id="UP000193900"/>
    </source>
</evidence>
<proteinExistence type="predicted"/>
<reference evidence="2 3" key="1">
    <citation type="submission" date="2017-03" db="EMBL/GenBank/DDBJ databases">
        <authorList>
            <person name="Afonso C.L."/>
            <person name="Miller P.J."/>
            <person name="Scott M.A."/>
            <person name="Spackman E."/>
            <person name="Goraichik I."/>
            <person name="Dimitrov K.M."/>
            <person name="Suarez D.L."/>
            <person name="Swayne D.E."/>
        </authorList>
    </citation>
    <scope>NUCLEOTIDE SEQUENCE [LARGE SCALE GENOMIC DNA]</scope>
    <source>
        <strain evidence="2 3">CECT 7023</strain>
    </source>
</reference>
<keyword evidence="3" id="KW-1185">Reference proteome</keyword>
<feature type="compositionally biased region" description="Basic and acidic residues" evidence="1">
    <location>
        <begin position="194"/>
        <end position="205"/>
    </location>
</feature>
<name>A0A1Y5RHP7_9RHOB</name>
<dbReference type="Proteomes" id="UP000193900">
    <property type="component" value="Unassembled WGS sequence"/>
</dbReference>
<feature type="region of interest" description="Disordered" evidence="1">
    <location>
        <begin position="169"/>
        <end position="214"/>
    </location>
</feature>
<sequence length="214" mass="22821">MWPSTSARAAPRLRWTLRAVRSDVRDEKKLSSAELSQPVPARLMKQVISGASIICLCFGTKAKTASLAAQYKLPCLLACHAPPQGLRPLSSGPRSIPAASTTAMQCACTGARASLSNVALKVRLFICRLESCGHDPVFVSTKPAAGRFRPFYSTIPIGRGMVFRSRRERMRQSGGSVPLRSKSGAGKGVAVHLPDADRPDLDVRGPRGRGVAGA</sequence>
<dbReference type="EMBL" id="FWFZ01000001">
    <property type="protein sequence ID" value="SLN17677.1"/>
    <property type="molecule type" value="Genomic_DNA"/>
</dbReference>
<gene>
    <name evidence="2" type="ORF">ROA7023_00336</name>
</gene>
<protein>
    <submittedName>
        <fullName evidence="2">Uncharacterized protein</fullName>
    </submittedName>
</protein>